<dbReference type="EMBL" id="MN739778">
    <property type="protein sequence ID" value="QHT26054.1"/>
    <property type="molecule type" value="Genomic_DNA"/>
</dbReference>
<organism evidence="1">
    <name type="scientific">viral metagenome</name>
    <dbReference type="NCBI Taxonomy" id="1070528"/>
    <lineage>
        <taxon>unclassified sequences</taxon>
        <taxon>metagenomes</taxon>
        <taxon>organismal metagenomes</taxon>
    </lineage>
</organism>
<evidence type="ECO:0000313" key="1">
    <source>
        <dbReference type="EMBL" id="QHT26054.1"/>
    </source>
</evidence>
<proteinExistence type="predicted"/>
<reference evidence="1" key="1">
    <citation type="journal article" date="2020" name="Nature">
        <title>Giant virus diversity and host interactions through global metagenomics.</title>
        <authorList>
            <person name="Schulz F."/>
            <person name="Roux S."/>
            <person name="Paez-Espino D."/>
            <person name="Jungbluth S."/>
            <person name="Walsh D.A."/>
            <person name="Denef V.J."/>
            <person name="McMahon K.D."/>
            <person name="Konstantinidis K.T."/>
            <person name="Eloe-Fadrosh E.A."/>
            <person name="Kyrpides N.C."/>
            <person name="Woyke T."/>
        </authorList>
    </citation>
    <scope>NUCLEOTIDE SEQUENCE</scope>
    <source>
        <strain evidence="1">GVMAG-M-3300023179-27</strain>
    </source>
</reference>
<name>A0A6C0EAD9_9ZZZZ</name>
<sequence length="45" mass="5476">MASINKKQDKRVFIIFYFHLCVLRHINENKKLKNQLQISHLLSHK</sequence>
<protein>
    <submittedName>
        <fullName evidence="1">Uncharacterized protein</fullName>
    </submittedName>
</protein>
<accession>A0A6C0EAD9</accession>
<dbReference type="AlphaFoldDB" id="A0A6C0EAD9"/>